<dbReference type="PROSITE" id="PS50181">
    <property type="entry name" value="FBOX"/>
    <property type="match status" value="1"/>
</dbReference>
<reference evidence="2" key="2">
    <citation type="submission" date="2020-08" db="EMBL/GenBank/DDBJ databases">
        <title>Plant Genome Project.</title>
        <authorList>
            <person name="Zhang R.-G."/>
        </authorList>
    </citation>
    <scope>NUCLEOTIDE SEQUENCE</scope>
    <source>
        <strain evidence="2">Huo1</strain>
        <tissue evidence="2">Leaf</tissue>
    </source>
</reference>
<dbReference type="InterPro" id="IPR001810">
    <property type="entry name" value="F-box_dom"/>
</dbReference>
<dbReference type="PANTHER" id="PTHR13382">
    <property type="entry name" value="MITOCHONDRIAL ATP SYNTHASE COUPLING FACTOR B"/>
    <property type="match status" value="1"/>
</dbReference>
<dbReference type="EMBL" id="PNBA02000016">
    <property type="protein sequence ID" value="KAG6396448.1"/>
    <property type="molecule type" value="Genomic_DNA"/>
</dbReference>
<evidence type="ECO:0000313" key="2">
    <source>
        <dbReference type="EMBL" id="KAG6396448.1"/>
    </source>
</evidence>
<dbReference type="SUPFAM" id="SSF81383">
    <property type="entry name" value="F-box domain"/>
    <property type="match status" value="1"/>
</dbReference>
<sequence length="597" mass="67058">MALNYSHRPVFPAHTSANNLWSPLRNVNGCLAEGSSEVYGECYPRPWHLSQEEMEEWDFLSQDTVGRCCSPESNSRDIADRLPSDPFGMDIQTTFTALTGWLEDLEVNQENYDLLAGCCMLWNNALNSRPFPSSVQSNENLNSSILPLSSSPQVYVKPDETLDAINNVDDYAEDTEMENSLDPYNNEFPPACEESWMMDFSNEGTSYSPELQFGEKVEGAAKFDEAPHDAFKFCLMYLGVKDLLSMETVCSYFRSEVRGEPLLWKSIHIDPPLNEKITDDILLELACRADGTLQSLSLVECPKITDDGIKRVLETNPRLTKLIVPGCTRLTVEGMLKNVWTHNSNKDAPGIKFLRIGGLYGVTHEHFEELKSLLGTDDNTLNSHHKPHFYHRGNYYLPYDDDRAIDIEMCPRCEKFRLVYDCPSEGCQGKDNGSEVCRACTLCIARCAQCGTCINDNEYEETFCLDLVCSDCFKQLVKYQDGLNEKADPCGDHMSVLTCPTQGGSLPCRLSADRAGCVSCFLVMLMLPALGRLEIYTWWGLCSCRDHHIGYGDIDDIVSVSSCYQQPLLWNCDSPVGVFLDFYLLFSCAAICLRNGG</sequence>
<dbReference type="AlphaFoldDB" id="A0A8X8Z9J2"/>
<dbReference type="Gene3D" id="3.80.10.10">
    <property type="entry name" value="Ribonuclease Inhibitor"/>
    <property type="match status" value="1"/>
</dbReference>
<keyword evidence="3" id="KW-1185">Reference proteome</keyword>
<evidence type="ECO:0000259" key="1">
    <source>
        <dbReference type="PROSITE" id="PS50181"/>
    </source>
</evidence>
<dbReference type="PANTHER" id="PTHR13382:SF22">
    <property type="entry name" value="F-BOX PROTEIN SKIP14"/>
    <property type="match status" value="1"/>
</dbReference>
<name>A0A8X8Z9J2_SALSN</name>
<dbReference type="InterPro" id="IPR032675">
    <property type="entry name" value="LRR_dom_sf"/>
</dbReference>
<dbReference type="SUPFAM" id="SSF52047">
    <property type="entry name" value="RNI-like"/>
    <property type="match status" value="1"/>
</dbReference>
<dbReference type="Proteomes" id="UP000298416">
    <property type="component" value="Unassembled WGS sequence"/>
</dbReference>
<dbReference type="InterPro" id="IPR036047">
    <property type="entry name" value="F-box-like_dom_sf"/>
</dbReference>
<evidence type="ECO:0000313" key="3">
    <source>
        <dbReference type="Proteomes" id="UP000298416"/>
    </source>
</evidence>
<dbReference type="InterPro" id="IPR050648">
    <property type="entry name" value="F-box_LRR-repeat"/>
</dbReference>
<protein>
    <recommendedName>
        <fullName evidence="1">F-box domain-containing protein</fullName>
    </recommendedName>
</protein>
<feature type="domain" description="F-box" evidence="1">
    <location>
        <begin position="220"/>
        <end position="267"/>
    </location>
</feature>
<accession>A0A8X8Z9J2</accession>
<gene>
    <name evidence="2" type="ORF">SASPL_142598</name>
</gene>
<reference evidence="2" key="1">
    <citation type="submission" date="2018-01" db="EMBL/GenBank/DDBJ databases">
        <authorList>
            <person name="Mao J.F."/>
        </authorList>
    </citation>
    <scope>NUCLEOTIDE SEQUENCE</scope>
    <source>
        <strain evidence="2">Huo1</strain>
        <tissue evidence="2">Leaf</tissue>
    </source>
</reference>
<organism evidence="2">
    <name type="scientific">Salvia splendens</name>
    <name type="common">Scarlet sage</name>
    <dbReference type="NCBI Taxonomy" id="180675"/>
    <lineage>
        <taxon>Eukaryota</taxon>
        <taxon>Viridiplantae</taxon>
        <taxon>Streptophyta</taxon>
        <taxon>Embryophyta</taxon>
        <taxon>Tracheophyta</taxon>
        <taxon>Spermatophyta</taxon>
        <taxon>Magnoliopsida</taxon>
        <taxon>eudicotyledons</taxon>
        <taxon>Gunneridae</taxon>
        <taxon>Pentapetalae</taxon>
        <taxon>asterids</taxon>
        <taxon>lamiids</taxon>
        <taxon>Lamiales</taxon>
        <taxon>Lamiaceae</taxon>
        <taxon>Nepetoideae</taxon>
        <taxon>Mentheae</taxon>
        <taxon>Salviinae</taxon>
        <taxon>Salvia</taxon>
        <taxon>Salvia subgen. Calosphace</taxon>
        <taxon>core Calosphace</taxon>
    </lineage>
</organism>
<dbReference type="GO" id="GO:0005737">
    <property type="term" value="C:cytoplasm"/>
    <property type="evidence" value="ECO:0007669"/>
    <property type="project" value="TreeGrafter"/>
</dbReference>
<proteinExistence type="predicted"/>
<comment type="caution">
    <text evidence="2">The sequence shown here is derived from an EMBL/GenBank/DDBJ whole genome shotgun (WGS) entry which is preliminary data.</text>
</comment>